<name>A0A6C0HPM0_9ZZZZ</name>
<evidence type="ECO:0000313" key="2">
    <source>
        <dbReference type="EMBL" id="QHT82449.1"/>
    </source>
</evidence>
<accession>A0A6C0HPM0</accession>
<feature type="region of interest" description="Disordered" evidence="1">
    <location>
        <begin position="54"/>
        <end position="74"/>
    </location>
</feature>
<feature type="compositionally biased region" description="Low complexity" evidence="1">
    <location>
        <begin position="447"/>
        <end position="462"/>
    </location>
</feature>
<reference evidence="2" key="1">
    <citation type="journal article" date="2020" name="Nature">
        <title>Giant virus diversity and host interactions through global metagenomics.</title>
        <authorList>
            <person name="Schulz F."/>
            <person name="Roux S."/>
            <person name="Paez-Espino D."/>
            <person name="Jungbluth S."/>
            <person name="Walsh D.A."/>
            <person name="Denef V.J."/>
            <person name="McMahon K.D."/>
            <person name="Konstantinidis K.T."/>
            <person name="Eloe-Fadrosh E.A."/>
            <person name="Kyrpides N.C."/>
            <person name="Woyke T."/>
        </authorList>
    </citation>
    <scope>NUCLEOTIDE SEQUENCE</scope>
    <source>
        <strain evidence="2">GVMAG-M-3300023184-161</strain>
    </source>
</reference>
<dbReference type="AlphaFoldDB" id="A0A6C0HPM0"/>
<organism evidence="2">
    <name type="scientific">viral metagenome</name>
    <dbReference type="NCBI Taxonomy" id="1070528"/>
    <lineage>
        <taxon>unclassified sequences</taxon>
        <taxon>metagenomes</taxon>
        <taxon>organismal metagenomes</taxon>
    </lineage>
</organism>
<feature type="region of interest" description="Disordered" evidence="1">
    <location>
        <begin position="272"/>
        <end position="293"/>
    </location>
</feature>
<feature type="region of interest" description="Disordered" evidence="1">
    <location>
        <begin position="1"/>
        <end position="24"/>
    </location>
</feature>
<proteinExistence type="predicted"/>
<dbReference type="EMBL" id="MN740000">
    <property type="protein sequence ID" value="QHT82449.1"/>
    <property type="molecule type" value="Genomic_DNA"/>
</dbReference>
<sequence>MSKRKQIETSSRCPNGSRRNKKTGICESVLNKRVSLRGSTRVPQYTVPSIRANIQSGEPSRCPNGSRRNKKTGLCEPNVRARAASTNAPIIRQSIIRNSPFRVPYNSAEISPVTRRSPLYASASNPLYASASNPLYASASNPLYASASNPLYASGSNPLYASASNPLYASGSNPLYASGSNPLYASASNPLYASASNPPSPIYRAASPSDFTRYVEKMDKLRQSRLVDLSPSSPFAQMQNNPSLTRRDLIEFSPNPENLIQFSPDLPSLKKVTPKQMSLPSKGSRFPLSQYPLPNSARMQGIKMSHKYKKTEKNPFSYLKRFPTNPYYSPRIAQLWKSPTSSASSSSFHSLENSPSEVFLTPESDVYLSPERSPIILRNSGLSNKLKRKKSDESISSHSLPANKDKYSRKRKNTRSMSRSARNFLPENEQRTLRKMSARYPSKSLGKSMKSRSPSKSPSPKRVTPASPFYELYPKYSPRKVKARKSYDSPLLAEIIANKKQMKEFTRKLKYNKEITKARRVVSNSTRKKTPVQSQGWASYIWSKVPKLRDK</sequence>
<feature type="region of interest" description="Disordered" evidence="1">
    <location>
        <begin position="379"/>
        <end position="467"/>
    </location>
</feature>
<protein>
    <submittedName>
        <fullName evidence="2">Uncharacterized protein</fullName>
    </submittedName>
</protein>
<evidence type="ECO:0000256" key="1">
    <source>
        <dbReference type="SAM" id="MobiDB-lite"/>
    </source>
</evidence>